<sequence>MEERGPQINHLGFADDIIIFTSGRRQSLKLIMHTLATYERTSSQLISKTKSHFFLHSNAFRTTCDRIRKYTGFQQKETPISYLGCPLLFGRSKNIYFSDIINKVVNKITGWQSKMLSYGGKATLVKYVLQSLPIHILSATTPPSTIIMQIQQIMADFFWGWRNDKRKYHWSSWKNLSLPCEEGGIGVKLMKDVCQAFQFKQWWVFRTKQTLWGEFLKAKYCQRSNPISKKWDTGDSQAWRLMLRNKQTVEKHILWKIRSGSSSFWWDNWLGVGPLAQFTTNSNRFNKDKVTDFIEDGQWNIRKVSQLAPQG</sequence>
<dbReference type="Proteomes" id="UP001311915">
    <property type="component" value="Unassembled WGS sequence"/>
</dbReference>
<keyword evidence="2" id="KW-1185">Reference proteome</keyword>
<accession>A0AAV9KZF5</accession>
<gene>
    <name evidence="1" type="ORF">R3W88_016313</name>
</gene>
<protein>
    <recommendedName>
        <fullName evidence="3">Reverse transcriptase domain-containing protein</fullName>
    </recommendedName>
</protein>
<proteinExistence type="predicted"/>
<dbReference type="PANTHER" id="PTHR33116:SF82">
    <property type="entry name" value="RNASE H FAMILY PROTEIN"/>
    <property type="match status" value="1"/>
</dbReference>
<dbReference type="EMBL" id="JAWPEI010000008">
    <property type="protein sequence ID" value="KAK4717975.1"/>
    <property type="molecule type" value="Genomic_DNA"/>
</dbReference>
<name>A0AAV9KZF5_9SOLN</name>
<dbReference type="PANTHER" id="PTHR33116">
    <property type="entry name" value="REVERSE TRANSCRIPTASE ZINC-BINDING DOMAIN-CONTAINING PROTEIN-RELATED-RELATED"/>
    <property type="match status" value="1"/>
</dbReference>
<organism evidence="1 2">
    <name type="scientific">Solanum pinnatisectum</name>
    <name type="common">tansyleaf nightshade</name>
    <dbReference type="NCBI Taxonomy" id="50273"/>
    <lineage>
        <taxon>Eukaryota</taxon>
        <taxon>Viridiplantae</taxon>
        <taxon>Streptophyta</taxon>
        <taxon>Embryophyta</taxon>
        <taxon>Tracheophyta</taxon>
        <taxon>Spermatophyta</taxon>
        <taxon>Magnoliopsida</taxon>
        <taxon>eudicotyledons</taxon>
        <taxon>Gunneridae</taxon>
        <taxon>Pentapetalae</taxon>
        <taxon>asterids</taxon>
        <taxon>lamiids</taxon>
        <taxon>Solanales</taxon>
        <taxon>Solanaceae</taxon>
        <taxon>Solanoideae</taxon>
        <taxon>Solaneae</taxon>
        <taxon>Solanum</taxon>
    </lineage>
</organism>
<dbReference type="AlphaFoldDB" id="A0AAV9KZF5"/>
<evidence type="ECO:0000313" key="1">
    <source>
        <dbReference type="EMBL" id="KAK4717975.1"/>
    </source>
</evidence>
<comment type="caution">
    <text evidence="1">The sequence shown here is derived from an EMBL/GenBank/DDBJ whole genome shotgun (WGS) entry which is preliminary data.</text>
</comment>
<reference evidence="1 2" key="1">
    <citation type="submission" date="2023-10" db="EMBL/GenBank/DDBJ databases">
        <title>Genome-Wide Identification Analysis in wild type Solanum Pinnatisectum Reveals Some Genes Defensing Phytophthora Infestans.</title>
        <authorList>
            <person name="Sun C."/>
        </authorList>
    </citation>
    <scope>NUCLEOTIDE SEQUENCE [LARGE SCALE GENOMIC DNA]</scope>
    <source>
        <strain evidence="1">LQN</strain>
        <tissue evidence="1">Leaf</tissue>
    </source>
</reference>
<evidence type="ECO:0000313" key="2">
    <source>
        <dbReference type="Proteomes" id="UP001311915"/>
    </source>
</evidence>
<evidence type="ECO:0008006" key="3">
    <source>
        <dbReference type="Google" id="ProtNLM"/>
    </source>
</evidence>